<dbReference type="GO" id="GO:0003723">
    <property type="term" value="F:RNA binding"/>
    <property type="evidence" value="ECO:0007669"/>
    <property type="project" value="InterPro"/>
</dbReference>
<name>X1VGG1_9ZZZZ</name>
<evidence type="ECO:0000259" key="1">
    <source>
        <dbReference type="Pfam" id="PF13184"/>
    </source>
</evidence>
<evidence type="ECO:0000313" key="2">
    <source>
        <dbReference type="EMBL" id="GAJ17287.1"/>
    </source>
</evidence>
<dbReference type="Gene3D" id="3.30.300.20">
    <property type="match status" value="1"/>
</dbReference>
<gene>
    <name evidence="2" type="ORF">S12H4_58081</name>
</gene>
<dbReference type="Pfam" id="PF13184">
    <property type="entry name" value="KH_NusA_1st"/>
    <property type="match status" value="1"/>
</dbReference>
<organism evidence="2">
    <name type="scientific">marine sediment metagenome</name>
    <dbReference type="NCBI Taxonomy" id="412755"/>
    <lineage>
        <taxon>unclassified sequences</taxon>
        <taxon>metagenomes</taxon>
        <taxon>ecological metagenomes</taxon>
    </lineage>
</organism>
<dbReference type="SUPFAM" id="SSF54814">
    <property type="entry name" value="Prokaryotic type KH domain (KH-domain type II)"/>
    <property type="match status" value="1"/>
</dbReference>
<protein>
    <recommendedName>
        <fullName evidence="1">Transcription factor NusA first KH domain-containing protein</fullName>
    </recommendedName>
</protein>
<dbReference type="InterPro" id="IPR015946">
    <property type="entry name" value="KH_dom-like_a/b"/>
</dbReference>
<dbReference type="AlphaFoldDB" id="X1VGG1"/>
<dbReference type="InterPro" id="IPR009019">
    <property type="entry name" value="KH_sf_prok-type"/>
</dbReference>
<comment type="caution">
    <text evidence="2">The sequence shown here is derived from an EMBL/GenBank/DDBJ whole genome shotgun (WGS) entry which is preliminary data.</text>
</comment>
<sequence>LWPSTTSALIQKETREFMEFVNNLSGQINEGEELPELDYVKPRIKVRVLLAAKKETKSYGKKPYIRRIREAQQKGIEYLYICGWGIENVEFIKSLAKEQQTNGQLSILHSNEYNRRIKQQDLRAIVVLTAINLNPTSKSIDDPSDLVRIILEENVAEVRNGQIEIVAIGREAGQLTKIAVRSTNQAIDPV</sequence>
<feature type="non-terminal residue" evidence="2">
    <location>
        <position position="1"/>
    </location>
</feature>
<proteinExistence type="predicted"/>
<dbReference type="EMBL" id="BARW01037670">
    <property type="protein sequence ID" value="GAJ17287.1"/>
    <property type="molecule type" value="Genomic_DNA"/>
</dbReference>
<accession>X1VGG1</accession>
<feature type="non-terminal residue" evidence="2">
    <location>
        <position position="190"/>
    </location>
</feature>
<dbReference type="InterPro" id="IPR025249">
    <property type="entry name" value="TF_NusA_KH_1st"/>
</dbReference>
<feature type="domain" description="Transcription factor NusA first KH" evidence="1">
    <location>
        <begin position="145"/>
        <end position="190"/>
    </location>
</feature>
<reference evidence="2" key="1">
    <citation type="journal article" date="2014" name="Front. Microbiol.">
        <title>High frequency of phylogenetically diverse reductive dehalogenase-homologous genes in deep subseafloor sedimentary metagenomes.</title>
        <authorList>
            <person name="Kawai M."/>
            <person name="Futagami T."/>
            <person name="Toyoda A."/>
            <person name="Takaki Y."/>
            <person name="Nishi S."/>
            <person name="Hori S."/>
            <person name="Arai W."/>
            <person name="Tsubouchi T."/>
            <person name="Morono Y."/>
            <person name="Uchiyama I."/>
            <person name="Ito T."/>
            <person name="Fujiyama A."/>
            <person name="Inagaki F."/>
            <person name="Takami H."/>
        </authorList>
    </citation>
    <scope>NUCLEOTIDE SEQUENCE</scope>
    <source>
        <strain evidence="2">Expedition CK06-06</strain>
    </source>
</reference>